<feature type="domain" description="Major facilitator superfamily (MFS) profile" evidence="7">
    <location>
        <begin position="61"/>
        <end position="521"/>
    </location>
</feature>
<dbReference type="InterPro" id="IPR005828">
    <property type="entry name" value="MFS_sugar_transport-like"/>
</dbReference>
<feature type="transmembrane region" description="Helical" evidence="6">
    <location>
        <begin position="376"/>
        <end position="398"/>
    </location>
</feature>
<feature type="transmembrane region" description="Helical" evidence="6">
    <location>
        <begin position="439"/>
        <end position="459"/>
    </location>
</feature>
<feature type="transmembrane region" description="Helical" evidence="6">
    <location>
        <begin position="139"/>
        <end position="160"/>
    </location>
</feature>
<proteinExistence type="predicted"/>
<evidence type="ECO:0000256" key="4">
    <source>
        <dbReference type="ARBA" id="ARBA00023136"/>
    </source>
</evidence>
<dbReference type="OrthoDB" id="5296287at2759"/>
<dbReference type="AlphaFoldDB" id="A0A978VM88"/>
<evidence type="ECO:0000256" key="1">
    <source>
        <dbReference type="ARBA" id="ARBA00004141"/>
    </source>
</evidence>
<feature type="transmembrane region" description="Helical" evidence="6">
    <location>
        <begin position="260"/>
        <end position="279"/>
    </location>
</feature>
<evidence type="ECO:0000256" key="3">
    <source>
        <dbReference type="ARBA" id="ARBA00022989"/>
    </source>
</evidence>
<keyword evidence="2 6" id="KW-0812">Transmembrane</keyword>
<dbReference type="InterPro" id="IPR020846">
    <property type="entry name" value="MFS_dom"/>
</dbReference>
<feature type="transmembrane region" description="Helical" evidence="6">
    <location>
        <begin position="172"/>
        <end position="195"/>
    </location>
</feature>
<reference evidence="8" key="1">
    <citation type="journal article" date="2021" name="Front. Plant Sci.">
        <title>Chromosome-Scale Genome Assembly for Chinese Sour Jujube and Insights Into Its Genome Evolution and Domestication Signature.</title>
        <authorList>
            <person name="Shen L.-Y."/>
            <person name="Luo H."/>
            <person name="Wang X.-L."/>
            <person name="Wang X.-M."/>
            <person name="Qiu X.-J."/>
            <person name="Liu H."/>
            <person name="Zhou S.-S."/>
            <person name="Jia K.-H."/>
            <person name="Nie S."/>
            <person name="Bao Y.-T."/>
            <person name="Zhang R.-G."/>
            <person name="Yun Q.-Z."/>
            <person name="Chai Y.-H."/>
            <person name="Lu J.-Y."/>
            <person name="Li Y."/>
            <person name="Zhao S.-W."/>
            <person name="Mao J.-F."/>
            <person name="Jia S.-G."/>
            <person name="Mao Y.-M."/>
        </authorList>
    </citation>
    <scope>NUCLEOTIDE SEQUENCE</scope>
    <source>
        <strain evidence="8">AT0</strain>
        <tissue evidence="8">Leaf</tissue>
    </source>
</reference>
<organism evidence="8 9">
    <name type="scientific">Ziziphus jujuba var. spinosa</name>
    <dbReference type="NCBI Taxonomy" id="714518"/>
    <lineage>
        <taxon>Eukaryota</taxon>
        <taxon>Viridiplantae</taxon>
        <taxon>Streptophyta</taxon>
        <taxon>Embryophyta</taxon>
        <taxon>Tracheophyta</taxon>
        <taxon>Spermatophyta</taxon>
        <taxon>Magnoliopsida</taxon>
        <taxon>eudicotyledons</taxon>
        <taxon>Gunneridae</taxon>
        <taxon>Pentapetalae</taxon>
        <taxon>rosids</taxon>
        <taxon>fabids</taxon>
        <taxon>Rosales</taxon>
        <taxon>Rhamnaceae</taxon>
        <taxon>Paliureae</taxon>
        <taxon>Ziziphus</taxon>
    </lineage>
</organism>
<feature type="transmembrane region" description="Helical" evidence="6">
    <location>
        <begin position="496"/>
        <end position="516"/>
    </location>
</feature>
<evidence type="ECO:0000259" key="7">
    <source>
        <dbReference type="PROSITE" id="PS50850"/>
    </source>
</evidence>
<dbReference type="PANTHER" id="PTHR24064">
    <property type="entry name" value="SOLUTE CARRIER FAMILY 22 MEMBER"/>
    <property type="match status" value="1"/>
</dbReference>
<evidence type="ECO:0000256" key="5">
    <source>
        <dbReference type="SAM" id="MobiDB-lite"/>
    </source>
</evidence>
<name>A0A978VM88_ZIZJJ</name>
<dbReference type="PROSITE" id="PS50850">
    <property type="entry name" value="MFS"/>
    <property type="match status" value="1"/>
</dbReference>
<dbReference type="InterPro" id="IPR036259">
    <property type="entry name" value="MFS_trans_sf"/>
</dbReference>
<dbReference type="CDD" id="cd17378">
    <property type="entry name" value="MFS_OCT_plant"/>
    <property type="match status" value="1"/>
</dbReference>
<dbReference type="GO" id="GO:0022857">
    <property type="term" value="F:transmembrane transporter activity"/>
    <property type="evidence" value="ECO:0007669"/>
    <property type="project" value="InterPro"/>
</dbReference>
<dbReference type="SUPFAM" id="SSF103473">
    <property type="entry name" value="MFS general substrate transporter"/>
    <property type="match status" value="1"/>
</dbReference>
<sequence length="555" mass="60543">MANSTHPLLSEYSNSEGENPKHSNPNLNVDIEDENEYVPIPSLDSTIETCIGDLGWPQLFQALLVSLAWLFDAQQTFLSIFTDADPPWHCTDSTTTSINSNCSSFSTDVCLLPSDSWAWDLPRHASFISEWGLQCAGSFLTGLPGSSFFMGCLIGGLVLATLADSSLGRKNMLFLGSLVMSLSALCTAFSSNVWIYSALRFVAGFGRSTIGTCSLVLSTELVGKRWRGQVGVIGFLCFTLGFLSLPALAFVNRGSSWRNLYLWTSIPAVLYCLIVRVLVRESPRWLFVKGRKDDAIATLKSMAPPSNLDNLSMMSFSRLPLEQETSSNVDIYSTIKILVQKTWAFRRLSTVMAIGFGIGLVYYGMPLSLGNLAFNLYLSVTFNALSEIPASLVTFLMIGRMNRKTGILVFTVVSGVCSVISVVNIAGKQYKWMQMGLELVSFFSACTAFNVLLIFTIELFPTCVRNFAISLVRQALVFGGVFSPLLAAAGRGGNELVSYGVFGLVIGCCGLFVICLPETRGRAISDTMDEEEHKATSGPLISSPNSVITNNNYVY</sequence>
<feature type="transmembrane region" description="Helical" evidence="6">
    <location>
        <begin position="405"/>
        <end position="427"/>
    </location>
</feature>
<dbReference type="GO" id="GO:0016020">
    <property type="term" value="C:membrane"/>
    <property type="evidence" value="ECO:0007669"/>
    <property type="project" value="UniProtKB-SubCell"/>
</dbReference>
<gene>
    <name evidence="8" type="ORF">FEM48_Zijuj03G0008400</name>
</gene>
<protein>
    <recommendedName>
        <fullName evidence="7">Major facilitator superfamily (MFS) profile domain-containing protein</fullName>
    </recommendedName>
</protein>
<feature type="region of interest" description="Disordered" evidence="5">
    <location>
        <begin position="1"/>
        <end position="29"/>
    </location>
</feature>
<keyword evidence="4 6" id="KW-0472">Membrane</keyword>
<comment type="caution">
    <text evidence="8">The sequence shown here is derived from an EMBL/GenBank/DDBJ whole genome shotgun (WGS) entry which is preliminary data.</text>
</comment>
<evidence type="ECO:0000313" key="8">
    <source>
        <dbReference type="EMBL" id="KAH7536663.1"/>
    </source>
</evidence>
<keyword evidence="3 6" id="KW-1133">Transmembrane helix</keyword>
<accession>A0A978VM88</accession>
<feature type="transmembrane region" description="Helical" evidence="6">
    <location>
        <begin position="201"/>
        <end position="218"/>
    </location>
</feature>
<evidence type="ECO:0000256" key="2">
    <source>
        <dbReference type="ARBA" id="ARBA00022692"/>
    </source>
</evidence>
<evidence type="ECO:0000313" key="9">
    <source>
        <dbReference type="Proteomes" id="UP000813462"/>
    </source>
</evidence>
<dbReference type="EMBL" id="JAEACU010000003">
    <property type="protein sequence ID" value="KAH7536663.1"/>
    <property type="molecule type" value="Genomic_DNA"/>
</dbReference>
<feature type="compositionally biased region" description="Polar residues" evidence="5">
    <location>
        <begin position="1"/>
        <end position="27"/>
    </location>
</feature>
<dbReference type="Pfam" id="PF00083">
    <property type="entry name" value="Sugar_tr"/>
    <property type="match status" value="1"/>
</dbReference>
<feature type="transmembrane region" description="Helical" evidence="6">
    <location>
        <begin position="230"/>
        <end position="248"/>
    </location>
</feature>
<feature type="transmembrane region" description="Helical" evidence="6">
    <location>
        <begin position="344"/>
        <end position="364"/>
    </location>
</feature>
<evidence type="ECO:0000256" key="6">
    <source>
        <dbReference type="SAM" id="Phobius"/>
    </source>
</evidence>
<comment type="subcellular location">
    <subcellularLocation>
        <location evidence="1">Membrane</location>
        <topology evidence="1">Multi-pass membrane protein</topology>
    </subcellularLocation>
</comment>
<feature type="transmembrane region" description="Helical" evidence="6">
    <location>
        <begin position="471"/>
        <end position="490"/>
    </location>
</feature>
<dbReference type="Proteomes" id="UP000813462">
    <property type="component" value="Unassembled WGS sequence"/>
</dbReference>
<dbReference type="Gene3D" id="1.20.1250.20">
    <property type="entry name" value="MFS general substrate transporter like domains"/>
    <property type="match status" value="1"/>
</dbReference>